<organism evidence="1 2">
    <name type="scientific">Polaribacter cellanae</name>
    <dbReference type="NCBI Taxonomy" id="2818493"/>
    <lineage>
        <taxon>Bacteria</taxon>
        <taxon>Pseudomonadati</taxon>
        <taxon>Bacteroidota</taxon>
        <taxon>Flavobacteriia</taxon>
        <taxon>Flavobacteriales</taxon>
        <taxon>Flavobacteriaceae</taxon>
    </lineage>
</organism>
<keyword evidence="2" id="KW-1185">Reference proteome</keyword>
<dbReference type="Proteomes" id="UP000663920">
    <property type="component" value="Chromosome"/>
</dbReference>
<protein>
    <submittedName>
        <fullName evidence="1">Uncharacterized protein</fullName>
    </submittedName>
</protein>
<proteinExistence type="predicted"/>
<name>A0A975CQF6_9FLAO</name>
<gene>
    <name evidence="1" type="ORF">J3359_03445</name>
</gene>
<dbReference type="RefSeq" id="WP_208079358.1">
    <property type="nucleotide sequence ID" value="NZ_CP071869.1"/>
</dbReference>
<evidence type="ECO:0000313" key="2">
    <source>
        <dbReference type="Proteomes" id="UP000663920"/>
    </source>
</evidence>
<dbReference type="KEGG" id="pcea:J3359_03445"/>
<dbReference type="AlphaFoldDB" id="A0A975CQF6"/>
<dbReference type="EMBL" id="CP071869">
    <property type="protein sequence ID" value="QTE23347.1"/>
    <property type="molecule type" value="Genomic_DNA"/>
</dbReference>
<reference evidence="1 2" key="1">
    <citation type="submission" date="2021-03" db="EMBL/GenBank/DDBJ databases">
        <title>Complete genome of Polaribacter_sp.SM13.</title>
        <authorList>
            <person name="Jeong S.W."/>
            <person name="Bae J.W."/>
        </authorList>
    </citation>
    <scope>NUCLEOTIDE SEQUENCE [LARGE SCALE GENOMIC DNA]</scope>
    <source>
        <strain evidence="1 2">SM13</strain>
    </source>
</reference>
<accession>A0A975CQF6</accession>
<evidence type="ECO:0000313" key="1">
    <source>
        <dbReference type="EMBL" id="QTE23347.1"/>
    </source>
</evidence>
<sequence length="236" mass="24559">MLSEFASQAGASLSMGDNITLGTVVGSIAGGLVGGKLPKWKGVKGGWLKNTLGEIGFNSARGAIRGSATGGVGALIDGGNIGKGIANGAKNGAIGGGAQSIAMIAAFGATYKPSAKKLEYVNRMAKATGISAKSVNWRKGGIYQGIMSLLDNKREVTWGNNVATFNKTDADVFGHEFGHIIQVRDQGWAIFQAKGIYEQLILGSSSYGKFETNEYGAEKYLHTNGGCSMRGYCPVH</sequence>